<gene>
    <name evidence="1" type="ORF">g.6400</name>
</gene>
<protein>
    <submittedName>
        <fullName evidence="1">Uncharacterized protein</fullName>
    </submittedName>
</protein>
<name>A0A1B6D5D1_9HEMI</name>
<proteinExistence type="predicted"/>
<dbReference type="AlphaFoldDB" id="A0A1B6D5D1"/>
<dbReference type="EMBL" id="GEDC01016410">
    <property type="protein sequence ID" value="JAS20888.1"/>
    <property type="molecule type" value="Transcribed_RNA"/>
</dbReference>
<sequence>MSGDFHDCMNFKNHKKWFKVKLIFNLPHKTFLMLDNASNHNKIIKPVPTSNSRKQTVQWLTCFFSGKGKNQWHSQEFGSRRVQLGSGEGGFCRNVLENRVGSNREVSINTYNNIKNLIF</sequence>
<organism evidence="1">
    <name type="scientific">Clastoptera arizonana</name>
    <name type="common">Arizona spittle bug</name>
    <dbReference type="NCBI Taxonomy" id="38151"/>
    <lineage>
        <taxon>Eukaryota</taxon>
        <taxon>Metazoa</taxon>
        <taxon>Ecdysozoa</taxon>
        <taxon>Arthropoda</taxon>
        <taxon>Hexapoda</taxon>
        <taxon>Insecta</taxon>
        <taxon>Pterygota</taxon>
        <taxon>Neoptera</taxon>
        <taxon>Paraneoptera</taxon>
        <taxon>Hemiptera</taxon>
        <taxon>Auchenorrhyncha</taxon>
        <taxon>Cercopoidea</taxon>
        <taxon>Clastopteridae</taxon>
        <taxon>Clastoptera</taxon>
    </lineage>
</organism>
<evidence type="ECO:0000313" key="1">
    <source>
        <dbReference type="EMBL" id="JAS20888.1"/>
    </source>
</evidence>
<reference evidence="1" key="1">
    <citation type="submission" date="2015-12" db="EMBL/GenBank/DDBJ databases">
        <title>De novo transcriptome assembly of four potential Pierce s Disease insect vectors from Arizona vineyards.</title>
        <authorList>
            <person name="Tassone E.E."/>
        </authorList>
    </citation>
    <scope>NUCLEOTIDE SEQUENCE</scope>
</reference>
<accession>A0A1B6D5D1</accession>